<evidence type="ECO:0000256" key="2">
    <source>
        <dbReference type="SAM" id="Phobius"/>
    </source>
</evidence>
<keyword evidence="4" id="KW-1185">Reference proteome</keyword>
<feature type="compositionally biased region" description="Acidic residues" evidence="1">
    <location>
        <begin position="57"/>
        <end position="92"/>
    </location>
</feature>
<proteinExistence type="predicted"/>
<gene>
    <name evidence="3" type="ORF">Glove_19g296</name>
</gene>
<dbReference type="Proteomes" id="UP000266861">
    <property type="component" value="Unassembled WGS sequence"/>
</dbReference>
<evidence type="ECO:0000313" key="3">
    <source>
        <dbReference type="EMBL" id="RHZ89037.1"/>
    </source>
</evidence>
<dbReference type="EMBL" id="PQFF01000017">
    <property type="protein sequence ID" value="RHZ89037.1"/>
    <property type="molecule type" value="Genomic_DNA"/>
</dbReference>
<name>A0A397JN13_9GLOM</name>
<accession>A0A397JN13</accession>
<protein>
    <submittedName>
        <fullName evidence="3">Uncharacterized protein</fullName>
    </submittedName>
</protein>
<reference evidence="3 4" key="1">
    <citation type="submission" date="2018-08" db="EMBL/GenBank/DDBJ databases">
        <title>Genome and evolution of the arbuscular mycorrhizal fungus Diversispora epigaea (formerly Glomus versiforme) and its bacterial endosymbionts.</title>
        <authorList>
            <person name="Sun X."/>
            <person name="Fei Z."/>
            <person name="Harrison M."/>
        </authorList>
    </citation>
    <scope>NUCLEOTIDE SEQUENCE [LARGE SCALE GENOMIC DNA]</scope>
    <source>
        <strain evidence="3 4">IT104</strain>
    </source>
</reference>
<keyword evidence="2" id="KW-0812">Transmembrane</keyword>
<evidence type="ECO:0000313" key="4">
    <source>
        <dbReference type="Proteomes" id="UP000266861"/>
    </source>
</evidence>
<keyword evidence="2" id="KW-1133">Transmembrane helix</keyword>
<dbReference type="AlphaFoldDB" id="A0A397JN13"/>
<feature type="region of interest" description="Disordered" evidence="1">
    <location>
        <begin position="51"/>
        <end position="95"/>
    </location>
</feature>
<evidence type="ECO:0000256" key="1">
    <source>
        <dbReference type="SAM" id="MobiDB-lite"/>
    </source>
</evidence>
<organism evidence="3 4">
    <name type="scientific">Diversispora epigaea</name>
    <dbReference type="NCBI Taxonomy" id="1348612"/>
    <lineage>
        <taxon>Eukaryota</taxon>
        <taxon>Fungi</taxon>
        <taxon>Fungi incertae sedis</taxon>
        <taxon>Mucoromycota</taxon>
        <taxon>Glomeromycotina</taxon>
        <taxon>Glomeromycetes</taxon>
        <taxon>Diversisporales</taxon>
        <taxon>Diversisporaceae</taxon>
        <taxon>Diversispora</taxon>
    </lineage>
</organism>
<comment type="caution">
    <text evidence="3">The sequence shown here is derived from an EMBL/GenBank/DDBJ whole genome shotgun (WGS) entry which is preliminary data.</text>
</comment>
<feature type="transmembrane region" description="Helical" evidence="2">
    <location>
        <begin position="6"/>
        <end position="29"/>
    </location>
</feature>
<keyword evidence="2" id="KW-0472">Membrane</keyword>
<sequence length="180" mass="21602">MIFFTIIYTFLFLIYYLFYILFHYSFIFAPLSFLCFYKIFITPDYENISYESRSEGEGEDEDEDADEDDDEGEDEGEDEDEDGYEGEEEFENEKERDRHYHAFILNEKKCLTYAQNANKNMPVSIIDDKHFQNDFKNWTSRNDTIDKFIQDAQLNANGRGGFGTIHYARWIDEFIREFIL</sequence>